<dbReference type="Pfam" id="PF01256">
    <property type="entry name" value="Carb_kinase"/>
    <property type="match status" value="1"/>
</dbReference>
<feature type="binding site" evidence="6">
    <location>
        <position position="101"/>
    </location>
    <ligand>
        <name>(6S)-NADPHX</name>
        <dbReference type="ChEBI" id="CHEBI:64076"/>
    </ligand>
</feature>
<dbReference type="AlphaFoldDB" id="A0A7C5U7I1"/>
<comment type="caution">
    <text evidence="6">Lacks conserved residue(s) required for the propagation of feature annotation.</text>
</comment>
<evidence type="ECO:0000259" key="7">
    <source>
        <dbReference type="PROSITE" id="PS51383"/>
    </source>
</evidence>
<evidence type="ECO:0000256" key="5">
    <source>
        <dbReference type="ARBA" id="ARBA00023239"/>
    </source>
</evidence>
<comment type="similarity">
    <text evidence="6">Belongs to the NnrD/CARKD family.</text>
</comment>
<accession>A0A7C5U7I1</accession>
<evidence type="ECO:0000256" key="4">
    <source>
        <dbReference type="ARBA" id="ARBA00023027"/>
    </source>
</evidence>
<keyword evidence="5 6" id="KW-0456">Lyase</keyword>
<dbReference type="PANTHER" id="PTHR12592:SF0">
    <property type="entry name" value="ATP-DEPENDENT (S)-NAD(P)H-HYDRATE DEHYDRATASE"/>
    <property type="match status" value="1"/>
</dbReference>
<dbReference type="InterPro" id="IPR000631">
    <property type="entry name" value="CARKD"/>
</dbReference>
<comment type="function">
    <text evidence="6">Catalyzes the dehydration of the S-form of NAD(P)HX at the expense of ADP, which is converted to AMP. Together with NAD(P)HX epimerase, which catalyzes the epimerization of the S- and R-forms, the enzyme allows the repair of both epimers of NAD(P)HX, a damaged form of NAD(P)H that is a result of enzymatic or heat-dependent hydration.</text>
</comment>
<keyword evidence="4 6" id="KW-0520">NAD</keyword>
<sequence length="279" mass="29268">MLAKTCLPRKAWSRKGENGVVLVVGGSWLYHGAPFLVSMAAMRTGVDLVYTAVPEKIATPIRALSPSLIVIPLRDYKLTSKSVDKITKVLDNVTAVAIGPGLAKGCEKGVIKLVKLLAENNVPMVLDATALFGDILLHVAGSRVVLTPHAGEFKRLFGFDAGDTLEERAENALKSASTHRVVVLVKGHVDVISDGREVVVNRKDPLTAAMTVGGTGDVLTGVVAGFLAKAVSPFNAAVAAAVANGYAGMAAAQKKGLHITPEDVIAEIPFVLKKYDAVV</sequence>
<comment type="caution">
    <text evidence="8">The sequence shown here is derived from an EMBL/GenBank/DDBJ whole genome shotgun (WGS) entry which is preliminary data.</text>
</comment>
<dbReference type="PROSITE" id="PS51383">
    <property type="entry name" value="YJEF_C_3"/>
    <property type="match status" value="1"/>
</dbReference>
<dbReference type="PANTHER" id="PTHR12592">
    <property type="entry name" value="ATP-DEPENDENT (S)-NAD(P)H-HYDRATE DEHYDRATASE FAMILY MEMBER"/>
    <property type="match status" value="1"/>
</dbReference>
<dbReference type="PROSITE" id="PS01050">
    <property type="entry name" value="YJEF_C_2"/>
    <property type="match status" value="1"/>
</dbReference>
<dbReference type="EMBL" id="DRXS01000198">
    <property type="protein sequence ID" value="HHR40907.1"/>
    <property type="molecule type" value="Genomic_DNA"/>
</dbReference>
<feature type="domain" description="YjeF C-terminal" evidence="7">
    <location>
        <begin position="1"/>
        <end position="275"/>
    </location>
</feature>
<dbReference type="InterPro" id="IPR029056">
    <property type="entry name" value="Ribokinase-like"/>
</dbReference>
<dbReference type="GO" id="GO:0005524">
    <property type="term" value="F:ATP binding"/>
    <property type="evidence" value="ECO:0007669"/>
    <property type="project" value="UniProtKB-KW"/>
</dbReference>
<name>A0A7C5U7I1_CALS0</name>
<feature type="binding site" evidence="6">
    <location>
        <position position="217"/>
    </location>
    <ligand>
        <name>(6S)-NADPHX</name>
        <dbReference type="ChEBI" id="CHEBI:64076"/>
    </ligand>
</feature>
<protein>
    <recommendedName>
        <fullName evidence="6">ADP-dependent (S)-NAD(P)H-hydrate dehydratase</fullName>
        <ecNumber evidence="6">4.2.1.136</ecNumber>
    </recommendedName>
    <alternativeName>
        <fullName evidence="6">ADP-dependent NAD(P)HX dehydratase</fullName>
    </alternativeName>
</protein>
<reference evidence="8" key="1">
    <citation type="journal article" date="2020" name="mSystems">
        <title>Genome- and Community-Level Interaction Insights into Carbon Utilization and Element Cycling Functions of Hydrothermarchaeota in Hydrothermal Sediment.</title>
        <authorList>
            <person name="Zhou Z."/>
            <person name="Liu Y."/>
            <person name="Xu W."/>
            <person name="Pan J."/>
            <person name="Luo Z.H."/>
            <person name="Li M."/>
        </authorList>
    </citation>
    <scope>NUCLEOTIDE SEQUENCE [LARGE SCALE GENOMIC DNA]</scope>
    <source>
        <strain evidence="8">SpSt-1084</strain>
    </source>
</reference>
<keyword evidence="1 6" id="KW-0547">Nucleotide-binding</keyword>
<dbReference type="GO" id="GO:0110051">
    <property type="term" value="P:metabolite repair"/>
    <property type="evidence" value="ECO:0007669"/>
    <property type="project" value="TreeGrafter"/>
</dbReference>
<comment type="catalytic activity">
    <reaction evidence="6">
        <text>(6S)-NADHX + ADP = AMP + phosphate + NADH + H(+)</text>
        <dbReference type="Rhea" id="RHEA:32223"/>
        <dbReference type="ChEBI" id="CHEBI:15378"/>
        <dbReference type="ChEBI" id="CHEBI:43474"/>
        <dbReference type="ChEBI" id="CHEBI:57945"/>
        <dbReference type="ChEBI" id="CHEBI:64074"/>
        <dbReference type="ChEBI" id="CHEBI:456215"/>
        <dbReference type="ChEBI" id="CHEBI:456216"/>
        <dbReference type="EC" id="4.2.1.136"/>
    </reaction>
</comment>
<dbReference type="GO" id="GO:0052855">
    <property type="term" value="F:ADP-dependent NAD(P)H-hydrate dehydratase activity"/>
    <property type="evidence" value="ECO:0007669"/>
    <property type="project" value="UniProtKB-UniRule"/>
</dbReference>
<comment type="catalytic activity">
    <reaction evidence="6">
        <text>(6S)-NADPHX + ADP = AMP + phosphate + NADPH + H(+)</text>
        <dbReference type="Rhea" id="RHEA:32235"/>
        <dbReference type="ChEBI" id="CHEBI:15378"/>
        <dbReference type="ChEBI" id="CHEBI:43474"/>
        <dbReference type="ChEBI" id="CHEBI:57783"/>
        <dbReference type="ChEBI" id="CHEBI:64076"/>
        <dbReference type="ChEBI" id="CHEBI:456215"/>
        <dbReference type="ChEBI" id="CHEBI:456216"/>
        <dbReference type="EC" id="4.2.1.136"/>
    </reaction>
</comment>
<evidence type="ECO:0000313" key="8">
    <source>
        <dbReference type="EMBL" id="HHR40907.1"/>
    </source>
</evidence>
<dbReference type="HAMAP" id="MF_01965">
    <property type="entry name" value="NADHX_dehydratase"/>
    <property type="match status" value="1"/>
</dbReference>
<proteinExistence type="inferred from homology"/>
<comment type="subunit">
    <text evidence="6">Homotetramer.</text>
</comment>
<organism evidence="8">
    <name type="scientific">Caldiarchaeum subterraneum</name>
    <dbReference type="NCBI Taxonomy" id="311458"/>
    <lineage>
        <taxon>Archaea</taxon>
        <taxon>Nitrososphaerota</taxon>
        <taxon>Candidatus Caldarchaeales</taxon>
        <taxon>Candidatus Caldarchaeaceae</taxon>
        <taxon>Candidatus Caldarchaeum</taxon>
    </lineage>
</organism>
<feature type="binding site" evidence="6">
    <location>
        <position position="216"/>
    </location>
    <ligand>
        <name>AMP</name>
        <dbReference type="ChEBI" id="CHEBI:456215"/>
    </ligand>
</feature>
<keyword evidence="2 6" id="KW-0067">ATP-binding</keyword>
<dbReference type="SUPFAM" id="SSF53613">
    <property type="entry name" value="Ribokinase-like"/>
    <property type="match status" value="1"/>
</dbReference>
<evidence type="ECO:0000256" key="6">
    <source>
        <dbReference type="HAMAP-Rule" id="MF_01965"/>
    </source>
</evidence>
<gene>
    <name evidence="6" type="primary">nnrD</name>
    <name evidence="8" type="ORF">ENM42_03655</name>
</gene>
<evidence type="ECO:0000256" key="2">
    <source>
        <dbReference type="ARBA" id="ARBA00022840"/>
    </source>
</evidence>
<dbReference type="EC" id="4.2.1.136" evidence="6"/>
<dbReference type="Gene3D" id="3.40.1190.20">
    <property type="match status" value="1"/>
</dbReference>
<dbReference type="GO" id="GO:0046496">
    <property type="term" value="P:nicotinamide nucleotide metabolic process"/>
    <property type="evidence" value="ECO:0007669"/>
    <property type="project" value="UniProtKB-UniRule"/>
</dbReference>
<keyword evidence="3 6" id="KW-0521">NADP</keyword>
<feature type="binding site" evidence="6">
    <location>
        <position position="33"/>
    </location>
    <ligand>
        <name>(6S)-NADPHX</name>
        <dbReference type="ChEBI" id="CHEBI:64076"/>
    </ligand>
</feature>
<dbReference type="CDD" id="cd01171">
    <property type="entry name" value="YXKO-related"/>
    <property type="match status" value="1"/>
</dbReference>
<feature type="binding site" evidence="6">
    <location>
        <position position="149"/>
    </location>
    <ligand>
        <name>(6S)-NADPHX</name>
        <dbReference type="ChEBI" id="CHEBI:64076"/>
    </ligand>
</feature>
<dbReference type="InterPro" id="IPR017953">
    <property type="entry name" value="Carbohydrate_kinase_pred_CS"/>
</dbReference>
<evidence type="ECO:0000256" key="3">
    <source>
        <dbReference type="ARBA" id="ARBA00022857"/>
    </source>
</evidence>
<dbReference type="NCBIfam" id="TIGR00196">
    <property type="entry name" value="yjeF_cterm"/>
    <property type="match status" value="1"/>
</dbReference>
<evidence type="ECO:0000256" key="1">
    <source>
        <dbReference type="ARBA" id="ARBA00022741"/>
    </source>
</evidence>
<comment type="cofactor">
    <cofactor evidence="6">
        <name>Mg(2+)</name>
        <dbReference type="ChEBI" id="CHEBI:18420"/>
    </cofactor>
</comment>